<dbReference type="EMBL" id="FQXE01000001">
    <property type="protein sequence ID" value="SHG73906.1"/>
    <property type="molecule type" value="Genomic_DNA"/>
</dbReference>
<sequence>MTARRAVSGRAGSHAAQHGQALVLGMLLAGAAVLVFVRYFGAGQVVAAKARQLHALDAAAYSGALTQARALNMLAYINRAHVGHQVAMAHLVTLGSWASLGGAQARQLASGNPPAYLLAMMFGSQHGAAYQAAQKAAGFDARAGSQGELARAYAAHDDVVQQVLGTVQDAVVAGLPQARLAAMQAVLARNYPGLPPGSAFDLVIEHDNWEAYVQRHSAQQLRPFIQGVAQLYGFLSPRDHTVYNPWVVQARCPHLRHQLRRRGGTELDATGRWQSTDTQSYHALRSNKWIGCYYREYAMGWGWIAGAAAPAMAGPHVDNPPDDFSDQDFWRWVKEATDWDIASGRDNPLANSRAVASRPRWQGSGLPGYFDTAAGAGGHALRLDVSLRHPGPQGLTVSTRSAAETFFDRPRARADGRAESANLFHPYWQARLAAQLEPGIAARGQP</sequence>
<reference evidence="2 3" key="1">
    <citation type="submission" date="2016-11" db="EMBL/GenBank/DDBJ databases">
        <authorList>
            <person name="Jaros S."/>
            <person name="Januszkiewicz K."/>
            <person name="Wedrychowicz H."/>
        </authorList>
    </citation>
    <scope>NUCLEOTIDE SEQUENCE [LARGE SCALE GENOMIC DNA]</scope>
    <source>
        <strain evidence="2 3">CGMCC 1.10190</strain>
    </source>
</reference>
<evidence type="ECO:0000256" key="1">
    <source>
        <dbReference type="SAM" id="Phobius"/>
    </source>
</evidence>
<evidence type="ECO:0000313" key="3">
    <source>
        <dbReference type="Proteomes" id="UP000184226"/>
    </source>
</evidence>
<dbReference type="Proteomes" id="UP000184226">
    <property type="component" value="Unassembled WGS sequence"/>
</dbReference>
<accession>A0A1M5M9J0</accession>
<dbReference type="STRING" id="658167.SAMN04488135_101165"/>
<keyword evidence="1" id="KW-1133">Transmembrane helix</keyword>
<feature type="transmembrane region" description="Helical" evidence="1">
    <location>
        <begin position="21"/>
        <end position="41"/>
    </location>
</feature>
<dbReference type="OrthoDB" id="5493674at2"/>
<proteinExistence type="predicted"/>
<keyword evidence="1" id="KW-0812">Transmembrane</keyword>
<keyword evidence="1" id="KW-0472">Membrane</keyword>
<evidence type="ECO:0008006" key="4">
    <source>
        <dbReference type="Google" id="ProtNLM"/>
    </source>
</evidence>
<name>A0A1M5M9J0_9BURK</name>
<dbReference type="AlphaFoldDB" id="A0A1M5M9J0"/>
<gene>
    <name evidence="2" type="ORF">SAMN04488135_101165</name>
</gene>
<protein>
    <recommendedName>
        <fullName evidence="4">Flp pilus-assembly TadE/G-like</fullName>
    </recommendedName>
</protein>
<dbReference type="RefSeq" id="WP_073101055.1">
    <property type="nucleotide sequence ID" value="NZ_FQXE01000001.1"/>
</dbReference>
<evidence type="ECO:0000313" key="2">
    <source>
        <dbReference type="EMBL" id="SHG73906.1"/>
    </source>
</evidence>
<keyword evidence="3" id="KW-1185">Reference proteome</keyword>
<organism evidence="2 3">
    <name type="scientific">Pollutimonas bauzanensis</name>
    <dbReference type="NCBI Taxonomy" id="658167"/>
    <lineage>
        <taxon>Bacteria</taxon>
        <taxon>Pseudomonadati</taxon>
        <taxon>Pseudomonadota</taxon>
        <taxon>Betaproteobacteria</taxon>
        <taxon>Burkholderiales</taxon>
        <taxon>Alcaligenaceae</taxon>
        <taxon>Pollutimonas</taxon>
    </lineage>
</organism>